<accession>A0A438FKX2</accession>
<proteinExistence type="predicted"/>
<evidence type="ECO:0000313" key="2">
    <source>
        <dbReference type="Proteomes" id="UP000288805"/>
    </source>
</evidence>
<name>A0A438FKX2_VITVI</name>
<comment type="caution">
    <text evidence="1">The sequence shown here is derived from an EMBL/GenBank/DDBJ whole genome shotgun (WGS) entry which is preliminary data.</text>
</comment>
<evidence type="ECO:0000313" key="1">
    <source>
        <dbReference type="EMBL" id="RVW60668.1"/>
    </source>
</evidence>
<reference evidence="1 2" key="1">
    <citation type="journal article" date="2018" name="PLoS Genet.">
        <title>Population sequencing reveals clonal diversity and ancestral inbreeding in the grapevine cultivar Chardonnay.</title>
        <authorList>
            <person name="Roach M.J."/>
            <person name="Johnson D.L."/>
            <person name="Bohlmann J."/>
            <person name="van Vuuren H.J."/>
            <person name="Jones S.J."/>
            <person name="Pretorius I.S."/>
            <person name="Schmidt S.A."/>
            <person name="Borneman A.R."/>
        </authorList>
    </citation>
    <scope>NUCLEOTIDE SEQUENCE [LARGE SCALE GENOMIC DNA]</scope>
    <source>
        <strain evidence="2">cv. Chardonnay</strain>
        <tissue evidence="1">Leaf</tissue>
    </source>
</reference>
<protein>
    <submittedName>
        <fullName evidence="1">Uncharacterized protein</fullName>
    </submittedName>
</protein>
<dbReference type="EMBL" id="QGNW01000848">
    <property type="protein sequence ID" value="RVW60668.1"/>
    <property type="molecule type" value="Genomic_DNA"/>
</dbReference>
<dbReference type="Proteomes" id="UP000288805">
    <property type="component" value="Unassembled WGS sequence"/>
</dbReference>
<gene>
    <name evidence="1" type="ORF">CK203_048870</name>
</gene>
<organism evidence="1 2">
    <name type="scientific">Vitis vinifera</name>
    <name type="common">Grape</name>
    <dbReference type="NCBI Taxonomy" id="29760"/>
    <lineage>
        <taxon>Eukaryota</taxon>
        <taxon>Viridiplantae</taxon>
        <taxon>Streptophyta</taxon>
        <taxon>Embryophyta</taxon>
        <taxon>Tracheophyta</taxon>
        <taxon>Spermatophyta</taxon>
        <taxon>Magnoliopsida</taxon>
        <taxon>eudicotyledons</taxon>
        <taxon>Gunneridae</taxon>
        <taxon>Pentapetalae</taxon>
        <taxon>rosids</taxon>
        <taxon>Vitales</taxon>
        <taxon>Vitaceae</taxon>
        <taxon>Viteae</taxon>
        <taxon>Vitis</taxon>
    </lineage>
</organism>
<dbReference type="AlphaFoldDB" id="A0A438FKX2"/>
<sequence length="85" mass="9744">MKEPGYGKLDPNWKGPYWVTRVGSRLRLMTPSRTLTQDIANLTLTGKAPYRVTHVGPNNTYHLEALDGKALPRPWNVLHLKKFYP</sequence>